<feature type="transmembrane region" description="Helical" evidence="3">
    <location>
        <begin position="71"/>
        <end position="92"/>
    </location>
</feature>
<keyword evidence="1" id="KW-0694">RNA-binding</keyword>
<evidence type="ECO:0000256" key="3">
    <source>
        <dbReference type="SAM" id="Phobius"/>
    </source>
</evidence>
<dbReference type="InterPro" id="IPR035979">
    <property type="entry name" value="RBD_domain_sf"/>
</dbReference>
<evidence type="ECO:0000259" key="4">
    <source>
        <dbReference type="PROSITE" id="PS50102"/>
    </source>
</evidence>
<proteinExistence type="predicted"/>
<evidence type="ECO:0000256" key="1">
    <source>
        <dbReference type="PROSITE-ProRule" id="PRU00176"/>
    </source>
</evidence>
<reference evidence="5" key="1">
    <citation type="submission" date="2022-04" db="EMBL/GenBank/DDBJ databases">
        <title>Carnegiea gigantea Genome sequencing and assembly v2.</title>
        <authorList>
            <person name="Copetti D."/>
            <person name="Sanderson M.J."/>
            <person name="Burquez A."/>
            <person name="Wojciechowski M.F."/>
        </authorList>
    </citation>
    <scope>NUCLEOTIDE SEQUENCE</scope>
    <source>
        <strain evidence="5">SGP5-SGP5p</strain>
        <tissue evidence="5">Aerial part</tissue>
    </source>
</reference>
<protein>
    <recommendedName>
        <fullName evidence="4">RRM domain-containing protein</fullName>
    </recommendedName>
</protein>
<keyword evidence="3" id="KW-0472">Membrane</keyword>
<evidence type="ECO:0000313" key="5">
    <source>
        <dbReference type="EMBL" id="KAJ8421536.1"/>
    </source>
</evidence>
<feature type="region of interest" description="Disordered" evidence="2">
    <location>
        <begin position="302"/>
        <end position="326"/>
    </location>
</feature>
<dbReference type="GO" id="GO:0003723">
    <property type="term" value="F:RNA binding"/>
    <property type="evidence" value="ECO:0007669"/>
    <property type="project" value="UniProtKB-UniRule"/>
</dbReference>
<keyword evidence="3" id="KW-0812">Transmembrane</keyword>
<dbReference type="InterPro" id="IPR012677">
    <property type="entry name" value="Nucleotide-bd_a/b_plait_sf"/>
</dbReference>
<name>A0A9Q1JIK5_9CARY</name>
<dbReference type="Proteomes" id="UP001153076">
    <property type="component" value="Unassembled WGS sequence"/>
</dbReference>
<dbReference type="SUPFAM" id="SSF54928">
    <property type="entry name" value="RNA-binding domain, RBD"/>
    <property type="match status" value="1"/>
</dbReference>
<comment type="caution">
    <text evidence="5">The sequence shown here is derived from an EMBL/GenBank/DDBJ whole genome shotgun (WGS) entry which is preliminary data.</text>
</comment>
<dbReference type="OrthoDB" id="6730379at2759"/>
<dbReference type="PROSITE" id="PS50102">
    <property type="entry name" value="RRM"/>
    <property type="match status" value="1"/>
</dbReference>
<dbReference type="EMBL" id="JAKOGI010002681">
    <property type="protein sequence ID" value="KAJ8421536.1"/>
    <property type="molecule type" value="Genomic_DNA"/>
</dbReference>
<feature type="compositionally biased region" description="Basic residues" evidence="2">
    <location>
        <begin position="312"/>
        <end position="326"/>
    </location>
</feature>
<evidence type="ECO:0000313" key="6">
    <source>
        <dbReference type="Proteomes" id="UP001153076"/>
    </source>
</evidence>
<dbReference type="InterPro" id="IPR000504">
    <property type="entry name" value="RRM_dom"/>
</dbReference>
<dbReference type="Gene3D" id="3.30.70.330">
    <property type="match status" value="1"/>
</dbReference>
<gene>
    <name evidence="5" type="ORF">Cgig2_018446</name>
</gene>
<keyword evidence="3" id="KW-1133">Transmembrane helix</keyword>
<organism evidence="5 6">
    <name type="scientific">Carnegiea gigantea</name>
    <dbReference type="NCBI Taxonomy" id="171969"/>
    <lineage>
        <taxon>Eukaryota</taxon>
        <taxon>Viridiplantae</taxon>
        <taxon>Streptophyta</taxon>
        <taxon>Embryophyta</taxon>
        <taxon>Tracheophyta</taxon>
        <taxon>Spermatophyta</taxon>
        <taxon>Magnoliopsida</taxon>
        <taxon>eudicotyledons</taxon>
        <taxon>Gunneridae</taxon>
        <taxon>Pentapetalae</taxon>
        <taxon>Caryophyllales</taxon>
        <taxon>Cactineae</taxon>
        <taxon>Cactaceae</taxon>
        <taxon>Cactoideae</taxon>
        <taxon>Echinocereeae</taxon>
        <taxon>Carnegiea</taxon>
    </lineage>
</organism>
<dbReference type="AlphaFoldDB" id="A0A9Q1JIK5"/>
<sequence>MAALLPALDCLFRLLHHLSPPDSCQYFLFLLYSFEIWVGDGSSFNAQFWTLVSSRPTLARRRRGPFRPSRVLLLPVVSSLLLFLALCSSSSISPPKPFFFPPSGGRHCLRDATGLGKGWKTRGAVGKWVKAFQLKPYYGVVKDAYVPNKVGRRSGQKYGFVRFSEKEKGEKVIEEMNGKFVDGHKLDVAWARFQKRPAQRLSDQKKAAQKKMVWKWIPKKNSGTMPNTPEEVLIKLWWKVFMKDSQTITITQPLDNAPSCPIYVEKFVSQVPSCGSYMEDGEEIDSTLRPFDGPLELELQLHEKSKGCKPSNRGKKSGSKNIKSNH</sequence>
<feature type="domain" description="RRM" evidence="4">
    <location>
        <begin position="130"/>
        <end position="193"/>
    </location>
</feature>
<evidence type="ECO:0000256" key="2">
    <source>
        <dbReference type="SAM" id="MobiDB-lite"/>
    </source>
</evidence>
<keyword evidence="6" id="KW-1185">Reference proteome</keyword>
<dbReference type="Pfam" id="PF00076">
    <property type="entry name" value="RRM_1"/>
    <property type="match status" value="1"/>
</dbReference>
<accession>A0A9Q1JIK5</accession>